<name>A0ABR2KGP7_9EUKA</name>
<dbReference type="SMART" id="SM00175">
    <property type="entry name" value="RAB"/>
    <property type="match status" value="1"/>
</dbReference>
<keyword evidence="5" id="KW-1185">Reference proteome</keyword>
<dbReference type="EMBL" id="JAPFFF010000005">
    <property type="protein sequence ID" value="KAK8890254.1"/>
    <property type="molecule type" value="Genomic_DNA"/>
</dbReference>
<dbReference type="CDD" id="cd00154">
    <property type="entry name" value="Rab"/>
    <property type="match status" value="1"/>
</dbReference>
<gene>
    <name evidence="4" type="ORF">M9Y10_035026</name>
</gene>
<dbReference type="SMART" id="SM00174">
    <property type="entry name" value="RHO"/>
    <property type="match status" value="1"/>
</dbReference>
<protein>
    <submittedName>
        <fullName evidence="4">Uncharacterized protein</fullName>
    </submittedName>
</protein>
<evidence type="ECO:0000313" key="5">
    <source>
        <dbReference type="Proteomes" id="UP001470230"/>
    </source>
</evidence>
<feature type="compositionally biased region" description="Low complexity" evidence="3">
    <location>
        <begin position="139"/>
        <end position="151"/>
    </location>
</feature>
<proteinExistence type="predicted"/>
<dbReference type="InterPro" id="IPR050227">
    <property type="entry name" value="Rab"/>
</dbReference>
<keyword evidence="2" id="KW-0342">GTP-binding</keyword>
<reference evidence="4 5" key="1">
    <citation type="submission" date="2024-04" db="EMBL/GenBank/DDBJ databases">
        <title>Tritrichomonas musculus Genome.</title>
        <authorList>
            <person name="Alves-Ferreira E."/>
            <person name="Grigg M."/>
            <person name="Lorenzi H."/>
            <person name="Galac M."/>
        </authorList>
    </citation>
    <scope>NUCLEOTIDE SEQUENCE [LARGE SCALE GENOMIC DNA]</scope>
    <source>
        <strain evidence="4 5">EAF2021</strain>
    </source>
</reference>
<dbReference type="PANTHER" id="PTHR47977">
    <property type="entry name" value="RAS-RELATED PROTEIN RAB"/>
    <property type="match status" value="1"/>
</dbReference>
<dbReference type="SMART" id="SM00173">
    <property type="entry name" value="RAS"/>
    <property type="match status" value="1"/>
</dbReference>
<dbReference type="Proteomes" id="UP001470230">
    <property type="component" value="Unassembled WGS sequence"/>
</dbReference>
<dbReference type="NCBIfam" id="TIGR00231">
    <property type="entry name" value="small_GTP"/>
    <property type="match status" value="1"/>
</dbReference>
<dbReference type="SUPFAM" id="SSF52540">
    <property type="entry name" value="P-loop containing nucleoside triphosphate hydrolases"/>
    <property type="match status" value="1"/>
</dbReference>
<keyword evidence="1" id="KW-0547">Nucleotide-binding</keyword>
<dbReference type="Pfam" id="PF00071">
    <property type="entry name" value="Ras"/>
    <property type="match status" value="1"/>
</dbReference>
<accession>A0ABR2KGP7</accession>
<evidence type="ECO:0000313" key="4">
    <source>
        <dbReference type="EMBL" id="KAK8890254.1"/>
    </source>
</evidence>
<dbReference type="InterPro" id="IPR005225">
    <property type="entry name" value="Small_GTP-bd"/>
</dbReference>
<evidence type="ECO:0000256" key="1">
    <source>
        <dbReference type="ARBA" id="ARBA00022741"/>
    </source>
</evidence>
<dbReference type="InterPro" id="IPR027417">
    <property type="entry name" value="P-loop_NTPase"/>
</dbReference>
<sequence length="224" mass="25537">MNFRINMDLKIMFLGPANVGKTSIICRYCNNMFEMDPLSTIGAGFSNMNIDIDNNHLTLYLWDTAGEERFRSIAPSLIHGAHGLVLVYDITNPNFEETEIYWKMFIDNATTTLTNTLPILLMGNKLDVIKGESQDQKSSEMQSNENLNENNINSYEEKLEKIKNTAVDWCKDHNVPRVEFVSAKTGENINESMYDFAKSLIKPSHGKERVVPIGEEKNQKKKCC</sequence>
<evidence type="ECO:0000256" key="2">
    <source>
        <dbReference type="ARBA" id="ARBA00023134"/>
    </source>
</evidence>
<evidence type="ECO:0000256" key="3">
    <source>
        <dbReference type="SAM" id="MobiDB-lite"/>
    </source>
</evidence>
<comment type="caution">
    <text evidence="4">The sequence shown here is derived from an EMBL/GenBank/DDBJ whole genome shotgun (WGS) entry which is preliminary data.</text>
</comment>
<dbReference type="InterPro" id="IPR001806">
    <property type="entry name" value="Small_GTPase"/>
</dbReference>
<dbReference type="Gene3D" id="3.40.50.300">
    <property type="entry name" value="P-loop containing nucleotide triphosphate hydrolases"/>
    <property type="match status" value="1"/>
</dbReference>
<dbReference type="PROSITE" id="PS51419">
    <property type="entry name" value="RAB"/>
    <property type="match status" value="1"/>
</dbReference>
<organism evidence="4 5">
    <name type="scientific">Tritrichomonas musculus</name>
    <dbReference type="NCBI Taxonomy" id="1915356"/>
    <lineage>
        <taxon>Eukaryota</taxon>
        <taxon>Metamonada</taxon>
        <taxon>Parabasalia</taxon>
        <taxon>Tritrichomonadida</taxon>
        <taxon>Tritrichomonadidae</taxon>
        <taxon>Tritrichomonas</taxon>
    </lineage>
</organism>
<feature type="region of interest" description="Disordered" evidence="3">
    <location>
        <begin position="132"/>
        <end position="151"/>
    </location>
</feature>
<dbReference type="PRINTS" id="PR00449">
    <property type="entry name" value="RASTRNSFRMNG"/>
</dbReference>